<proteinExistence type="predicted"/>
<protein>
    <recommendedName>
        <fullName evidence="4">PASTA domain-containing protein</fullName>
    </recommendedName>
</protein>
<organism evidence="2 3">
    <name type="scientific">Mycolicibacterium neoaurum VKM Ac-1815D</name>
    <dbReference type="NCBI Taxonomy" id="700508"/>
    <lineage>
        <taxon>Bacteria</taxon>
        <taxon>Bacillati</taxon>
        <taxon>Actinomycetota</taxon>
        <taxon>Actinomycetes</taxon>
        <taxon>Mycobacteriales</taxon>
        <taxon>Mycobacteriaceae</taxon>
        <taxon>Mycolicibacterium</taxon>
    </lineage>
</organism>
<dbReference type="KEGG" id="mne:D174_06185"/>
<name>V5X858_MYCNE</name>
<accession>V5X858</accession>
<evidence type="ECO:0000313" key="2">
    <source>
        <dbReference type="EMBL" id="AHC24197.1"/>
    </source>
</evidence>
<evidence type="ECO:0008006" key="4">
    <source>
        <dbReference type="Google" id="ProtNLM"/>
    </source>
</evidence>
<feature type="signal peptide" evidence="1">
    <location>
        <begin position="1"/>
        <end position="27"/>
    </location>
</feature>
<feature type="chain" id="PRO_5004742480" description="PASTA domain-containing protein" evidence="1">
    <location>
        <begin position="28"/>
        <end position="107"/>
    </location>
</feature>
<reference evidence="2 3" key="1">
    <citation type="journal article" date="2014" name="Genome Announc.">
        <title>Complete Genome Sequence of Sterol-Transforming Mycobacterium neoaurum Strain VKM Ac-1815D.</title>
        <authorList>
            <person name="Shtratnikova V.Y."/>
            <person name="Bragin E.Y."/>
            <person name="Dovbnya D.V."/>
            <person name="Pekov Y.A."/>
            <person name="Schelkunov M.I."/>
            <person name="Strizhov N."/>
            <person name="Ivashina T.V."/>
            <person name="Ashapkin V.V."/>
            <person name="Donova M.V."/>
        </authorList>
    </citation>
    <scope>NUCLEOTIDE SEQUENCE [LARGE SCALE GENOMIC DNA]</scope>
    <source>
        <strain evidence="2 3">VKM Ac-1815D</strain>
    </source>
</reference>
<evidence type="ECO:0000313" key="3">
    <source>
        <dbReference type="Proteomes" id="UP000018763"/>
    </source>
</evidence>
<evidence type="ECO:0000256" key="1">
    <source>
        <dbReference type="SAM" id="SignalP"/>
    </source>
</evidence>
<dbReference type="Proteomes" id="UP000018763">
    <property type="component" value="Chromosome"/>
</dbReference>
<keyword evidence="3" id="KW-1185">Reference proteome</keyword>
<dbReference type="Gene3D" id="3.30.10.20">
    <property type="match status" value="1"/>
</dbReference>
<dbReference type="EMBL" id="CP006936">
    <property type="protein sequence ID" value="AHC24197.1"/>
    <property type="molecule type" value="Genomic_DNA"/>
</dbReference>
<keyword evidence="1" id="KW-0732">Signal</keyword>
<gene>
    <name evidence="2" type="ORF">D174_06185</name>
</gene>
<sequence length="107" mass="11120">MALIRTLAVSGAAVLALSVAGAPTASAATAWTMPNLRGLSLADAQTLYDTTVKDAGGPQLEVINAYVESWTIRAPSMWDVCKQQPAAGKTLSAKTWTAIAVNKRGDC</sequence>
<dbReference type="AlphaFoldDB" id="V5X858"/>